<organism evidence="2 3">
    <name type="scientific">Methylobacterium brachiatum</name>
    <dbReference type="NCBI Taxonomy" id="269660"/>
    <lineage>
        <taxon>Bacteria</taxon>
        <taxon>Pseudomonadati</taxon>
        <taxon>Pseudomonadota</taxon>
        <taxon>Alphaproteobacteria</taxon>
        <taxon>Hyphomicrobiales</taxon>
        <taxon>Methylobacteriaceae</taxon>
        <taxon>Methylobacterium</taxon>
    </lineage>
</organism>
<dbReference type="EMBL" id="JBELQD010000030">
    <property type="protein sequence ID" value="MER2290826.1"/>
    <property type="molecule type" value="Genomic_DNA"/>
</dbReference>
<reference evidence="2" key="1">
    <citation type="submission" date="2024-06" db="EMBL/GenBank/DDBJ databases">
        <authorList>
            <person name="Campbell A.G."/>
        </authorList>
    </citation>
    <scope>NUCLEOTIDE SEQUENCE</scope>
    <source>
        <strain evidence="2">EM17</strain>
    </source>
</reference>
<feature type="transmembrane region" description="Helical" evidence="1">
    <location>
        <begin position="42"/>
        <end position="63"/>
    </location>
</feature>
<keyword evidence="1" id="KW-0812">Transmembrane</keyword>
<evidence type="ECO:0000313" key="2">
    <source>
        <dbReference type="EMBL" id="MER2290826.1"/>
    </source>
</evidence>
<keyword evidence="3" id="KW-1185">Reference proteome</keyword>
<dbReference type="RefSeq" id="WP_007559168.1">
    <property type="nucleotide sequence ID" value="NZ_JBELQD010000030.1"/>
</dbReference>
<keyword evidence="1" id="KW-1133">Transmembrane helix</keyword>
<gene>
    <name evidence="2" type="ORF">ABS770_21455</name>
</gene>
<evidence type="ECO:0000313" key="3">
    <source>
        <dbReference type="Proteomes" id="UP001432995"/>
    </source>
</evidence>
<accession>A0ABV1R7N6</accession>
<proteinExistence type="predicted"/>
<feature type="transmembrane region" description="Helical" evidence="1">
    <location>
        <begin position="16"/>
        <end position="36"/>
    </location>
</feature>
<sequence>MASERKGKEPAIKREVGLLAISLLTSAATLFEILVISPDDPVTAFASVLLASLAATAVTAYFWRK</sequence>
<name>A0ABV1R7N6_9HYPH</name>
<keyword evidence="1" id="KW-0472">Membrane</keyword>
<comment type="caution">
    <text evidence="2">The sequence shown here is derived from an EMBL/GenBank/DDBJ whole genome shotgun (WGS) entry which is preliminary data.</text>
</comment>
<dbReference type="Proteomes" id="UP001432995">
    <property type="component" value="Unassembled WGS sequence"/>
</dbReference>
<evidence type="ECO:0000256" key="1">
    <source>
        <dbReference type="SAM" id="Phobius"/>
    </source>
</evidence>
<protein>
    <submittedName>
        <fullName evidence="2">Uncharacterized protein</fullName>
    </submittedName>
</protein>